<proteinExistence type="predicted"/>
<evidence type="ECO:0000313" key="2">
    <source>
        <dbReference type="Proteomes" id="UP000516046"/>
    </source>
</evidence>
<organism evidence="1 2">
    <name type="scientific">Caproicibacterium amylolyticum</name>
    <dbReference type="NCBI Taxonomy" id="2766537"/>
    <lineage>
        <taxon>Bacteria</taxon>
        <taxon>Bacillati</taxon>
        <taxon>Bacillota</taxon>
        <taxon>Clostridia</taxon>
        <taxon>Eubacteriales</taxon>
        <taxon>Oscillospiraceae</taxon>
        <taxon>Caproicibacterium</taxon>
    </lineage>
</organism>
<dbReference type="RefSeq" id="WP_212507142.1">
    <property type="nucleotide sequence ID" value="NZ_CP060696.1"/>
</dbReference>
<accession>A0A7G9WHB5</accession>
<dbReference type="Proteomes" id="UP000516046">
    <property type="component" value="Chromosome"/>
</dbReference>
<dbReference type="KEGG" id="caml:H6X83_14400"/>
<name>A0A7G9WHB5_9FIRM</name>
<keyword evidence="2" id="KW-1185">Reference proteome</keyword>
<sequence length="148" mass="16781">MRKRFKKIFAGVAAAMLVGVAVVAVPWYGKSNGARMNFQDTVKFSKADLTAAGECVKQYFFKFRDCKLTDIWYDATMDTYPVNYVETNNNGFIPKGTKGKDVLMLLSNYKTGSMAPEGFNKNNTYKNYEWWLVRNSAGEWRVVSCGYG</sequence>
<evidence type="ECO:0000313" key="1">
    <source>
        <dbReference type="EMBL" id="QNO18077.1"/>
    </source>
</evidence>
<dbReference type="AlphaFoldDB" id="A0A7G9WHB5"/>
<reference evidence="1 2" key="1">
    <citation type="submission" date="2020-08" db="EMBL/GenBank/DDBJ databases">
        <authorList>
            <person name="Ren C."/>
            <person name="Gu Y."/>
            <person name="Xu Y."/>
        </authorList>
    </citation>
    <scope>NUCLEOTIDE SEQUENCE [LARGE SCALE GENOMIC DNA]</scope>
    <source>
        <strain evidence="1 2">LBM18003</strain>
    </source>
</reference>
<evidence type="ECO:0008006" key="3">
    <source>
        <dbReference type="Google" id="ProtNLM"/>
    </source>
</evidence>
<protein>
    <recommendedName>
        <fullName evidence="3">DUF4829 domain-containing protein</fullName>
    </recommendedName>
</protein>
<dbReference type="EMBL" id="CP060696">
    <property type="protein sequence ID" value="QNO18077.1"/>
    <property type="molecule type" value="Genomic_DNA"/>
</dbReference>
<gene>
    <name evidence="1" type="ORF">H6X83_14400</name>
</gene>